<dbReference type="PROSITE" id="PS00372">
    <property type="entry name" value="PTS_EIIA_TYPE_2_HIS"/>
    <property type="match status" value="1"/>
</dbReference>
<dbReference type="RefSeq" id="WP_142506882.1">
    <property type="nucleotide sequence ID" value="NZ_FXTI01000020.1"/>
</dbReference>
<dbReference type="InterPro" id="IPR011608">
    <property type="entry name" value="PRD"/>
</dbReference>
<evidence type="ECO:0000256" key="4">
    <source>
        <dbReference type="ARBA" id="ARBA00023125"/>
    </source>
</evidence>
<evidence type="ECO:0000256" key="6">
    <source>
        <dbReference type="ARBA" id="ARBA00023163"/>
    </source>
</evidence>
<dbReference type="GO" id="GO:0003700">
    <property type="term" value="F:DNA-binding transcription factor activity"/>
    <property type="evidence" value="ECO:0007669"/>
    <property type="project" value="InterPro"/>
</dbReference>
<organism evidence="10 11">
    <name type="scientific">Melghirimyces algeriensis</name>
    <dbReference type="NCBI Taxonomy" id="910412"/>
    <lineage>
        <taxon>Bacteria</taxon>
        <taxon>Bacillati</taxon>
        <taxon>Bacillota</taxon>
        <taxon>Bacilli</taxon>
        <taxon>Bacillales</taxon>
        <taxon>Thermoactinomycetaceae</taxon>
        <taxon>Melghirimyces</taxon>
    </lineage>
</organism>
<dbReference type="InterPro" id="IPR007737">
    <property type="entry name" value="Mga_HTH"/>
</dbReference>
<dbReference type="InterPro" id="IPR036388">
    <property type="entry name" value="WH-like_DNA-bd_sf"/>
</dbReference>
<dbReference type="CDD" id="cd05568">
    <property type="entry name" value="PTS_IIB_bgl_like"/>
    <property type="match status" value="1"/>
</dbReference>
<dbReference type="Gene3D" id="3.40.50.2300">
    <property type="match status" value="1"/>
</dbReference>
<dbReference type="CDD" id="cd00211">
    <property type="entry name" value="PTS_IIA_fru"/>
    <property type="match status" value="1"/>
</dbReference>
<evidence type="ECO:0000256" key="2">
    <source>
        <dbReference type="ARBA" id="ARBA00022737"/>
    </source>
</evidence>
<feature type="domain" description="PRD" evidence="9">
    <location>
        <begin position="187"/>
        <end position="292"/>
    </location>
</feature>
<proteinExistence type="predicted"/>
<dbReference type="PANTHER" id="PTHR30185">
    <property type="entry name" value="CRYPTIC BETA-GLUCOSIDE BGL OPERON ANTITERMINATOR"/>
    <property type="match status" value="1"/>
</dbReference>
<dbReference type="PROSITE" id="PS51099">
    <property type="entry name" value="PTS_EIIB_TYPE_2"/>
    <property type="match status" value="1"/>
</dbReference>
<dbReference type="InterPro" id="IPR016152">
    <property type="entry name" value="PTrfase/Anion_transptr"/>
</dbReference>
<dbReference type="InterPro" id="IPR036390">
    <property type="entry name" value="WH_DNA-bd_sf"/>
</dbReference>
<reference evidence="10 11" key="1">
    <citation type="submission" date="2017-05" db="EMBL/GenBank/DDBJ databases">
        <authorList>
            <person name="Varghese N."/>
            <person name="Submissions S."/>
        </authorList>
    </citation>
    <scope>NUCLEOTIDE SEQUENCE [LARGE SCALE GENOMIC DNA]</scope>
    <source>
        <strain evidence="10 11">DSM 45474</strain>
    </source>
</reference>
<dbReference type="OrthoDB" id="3175596at2"/>
<dbReference type="InterPro" id="IPR013196">
    <property type="entry name" value="HTH_11"/>
</dbReference>
<evidence type="ECO:0000313" key="11">
    <source>
        <dbReference type="Proteomes" id="UP000315636"/>
    </source>
</evidence>
<dbReference type="Gene3D" id="3.40.930.10">
    <property type="entry name" value="Mannitol-specific EII, Chain A"/>
    <property type="match status" value="1"/>
</dbReference>
<dbReference type="PROSITE" id="PS51094">
    <property type="entry name" value="PTS_EIIA_TYPE_2"/>
    <property type="match status" value="1"/>
</dbReference>
<gene>
    <name evidence="10" type="ORF">SAMN06264849_12024</name>
</gene>
<dbReference type="Gene3D" id="1.10.10.10">
    <property type="entry name" value="Winged helix-like DNA-binding domain superfamily/Winged helix DNA-binding domain"/>
    <property type="match status" value="2"/>
</dbReference>
<evidence type="ECO:0000313" key="10">
    <source>
        <dbReference type="EMBL" id="SMO95701.1"/>
    </source>
</evidence>
<dbReference type="EMBL" id="FXTI01000020">
    <property type="protein sequence ID" value="SMO95701.1"/>
    <property type="molecule type" value="Genomic_DNA"/>
</dbReference>
<evidence type="ECO:0000256" key="3">
    <source>
        <dbReference type="ARBA" id="ARBA00023015"/>
    </source>
</evidence>
<keyword evidence="11" id="KW-1185">Reference proteome</keyword>
<keyword evidence="3" id="KW-0805">Transcription regulation</keyword>
<name>A0A521FJF5_9BACL</name>
<dbReference type="GO" id="GO:0008982">
    <property type="term" value="F:protein-N(PI)-phosphohistidine-sugar phosphotransferase activity"/>
    <property type="evidence" value="ECO:0007669"/>
    <property type="project" value="InterPro"/>
</dbReference>
<keyword evidence="2" id="KW-0677">Repeat</keyword>
<dbReference type="InterPro" id="IPR050661">
    <property type="entry name" value="BglG_antiterminators"/>
</dbReference>
<dbReference type="InterPro" id="IPR036634">
    <property type="entry name" value="PRD_sf"/>
</dbReference>
<evidence type="ECO:0000259" key="8">
    <source>
        <dbReference type="PROSITE" id="PS51099"/>
    </source>
</evidence>
<dbReference type="Pfam" id="PF00359">
    <property type="entry name" value="PTS_EIIA_2"/>
    <property type="match status" value="1"/>
</dbReference>
<dbReference type="InterPro" id="IPR002178">
    <property type="entry name" value="PTS_EIIA_type-2_dom"/>
</dbReference>
<feature type="domain" description="PRD" evidence="9">
    <location>
        <begin position="304"/>
        <end position="411"/>
    </location>
</feature>
<keyword evidence="5" id="KW-0010">Activator</keyword>
<dbReference type="GO" id="GO:0009401">
    <property type="term" value="P:phosphoenolpyruvate-dependent sugar phosphotransferase system"/>
    <property type="evidence" value="ECO:0007669"/>
    <property type="project" value="InterPro"/>
</dbReference>
<dbReference type="SUPFAM" id="SSF55804">
    <property type="entry name" value="Phoshotransferase/anion transport protein"/>
    <property type="match status" value="1"/>
</dbReference>
<keyword evidence="4" id="KW-0238">DNA-binding</keyword>
<keyword evidence="1" id="KW-0808">Transferase</keyword>
<dbReference type="PROSITE" id="PS00894">
    <property type="entry name" value="HTH_DEOR_1"/>
    <property type="match status" value="1"/>
</dbReference>
<dbReference type="Pfam" id="PF08279">
    <property type="entry name" value="HTH_11"/>
    <property type="match status" value="1"/>
</dbReference>
<evidence type="ECO:0000259" key="7">
    <source>
        <dbReference type="PROSITE" id="PS51094"/>
    </source>
</evidence>
<evidence type="ECO:0000256" key="1">
    <source>
        <dbReference type="ARBA" id="ARBA00022679"/>
    </source>
</evidence>
<keyword evidence="6" id="KW-0804">Transcription</keyword>
<dbReference type="GO" id="GO:0003677">
    <property type="term" value="F:DNA binding"/>
    <property type="evidence" value="ECO:0007669"/>
    <property type="project" value="UniProtKB-KW"/>
</dbReference>
<feature type="domain" description="PTS EIIA type-2" evidence="7">
    <location>
        <begin position="518"/>
        <end position="655"/>
    </location>
</feature>
<dbReference type="Pfam" id="PF00874">
    <property type="entry name" value="PRD"/>
    <property type="match status" value="2"/>
</dbReference>
<dbReference type="InterPro" id="IPR036095">
    <property type="entry name" value="PTS_EIIB-like_sf"/>
</dbReference>
<dbReference type="PROSITE" id="PS51372">
    <property type="entry name" value="PRD_2"/>
    <property type="match status" value="2"/>
</dbReference>
<dbReference type="Gene3D" id="1.10.1790.10">
    <property type="entry name" value="PRD domain"/>
    <property type="match status" value="2"/>
</dbReference>
<dbReference type="SUPFAM" id="SSF52794">
    <property type="entry name" value="PTS system IIB component-like"/>
    <property type="match status" value="1"/>
</dbReference>
<dbReference type="AlphaFoldDB" id="A0A521FJF5"/>
<dbReference type="PANTHER" id="PTHR30185:SF12">
    <property type="entry name" value="TRANSCRIPTIONAL REGULATOR MANR"/>
    <property type="match status" value="1"/>
</dbReference>
<feature type="domain" description="PTS EIIB type-2" evidence="8">
    <location>
        <begin position="416"/>
        <end position="507"/>
    </location>
</feature>
<dbReference type="Proteomes" id="UP000315636">
    <property type="component" value="Unassembled WGS sequence"/>
</dbReference>
<dbReference type="InterPro" id="IPR013011">
    <property type="entry name" value="PTS_EIIB_2"/>
</dbReference>
<evidence type="ECO:0000259" key="9">
    <source>
        <dbReference type="PROSITE" id="PS51372"/>
    </source>
</evidence>
<sequence length="655" mass="75126">MHPRRKQLLTLLLRTDDYTSVTELSERLNCSEKTVRNDLKALDDFLENDTRITIQRKPSVGVLLEGEEVEKKKLLYHLHDTEDHTLTQDHRKFEVIKLLLTTGHVLTMQEIAEKFYVSKSTISSDLPEIEAWLERFGLNLICKPNLGLRVKGAEKAWRCALSKVVEELANTASFVLNTQQLQVIKDVLHPYEVAFIEMETRKLDQTLDFHLTDQSIVNLTVHLAIAVKRIKQGHSINMLESELSELQKKKEFTFAKKLAKQLGKQLAIKIPEAEIGYMTLHLLGSRIRYDLSLVKGEFQSSLEKIDEEALQIVKELIQKVANVIDQRIQDDQELVIGLAIHFHSTLNRLRHRLSMTNPMLKEIKKMYRYLFEVILSCMTDLEEKIETTIPEDEVAYMVLHFQAALERLNRVKPDKTTAVIICPTGAGTSQLLEAKLSSLFPELIITEMTSITQVKNVIYRNKPDVLISTVPLEGVEDVPVITVSPLLPAHEQEMLRKFVKEIHVSKERMSDRYSTLKEMIVPELIFLDMTHEDQSDVIRFLADKLYQRGFVEKGYGEEAKEREKISSTYIGGEVAIPHGKGGAVKKPAIAVARLKKPINWSGEKVTFVMMLANNIQERETVKRLFSELANLVEDENTLRQLKQPKTALQFYKLLQ</sequence>
<protein>
    <submittedName>
        <fullName evidence="10">Activator of the mannose operon, transcriptional antiterminator</fullName>
    </submittedName>
</protein>
<dbReference type="SUPFAM" id="SSF46785">
    <property type="entry name" value="Winged helix' DNA-binding domain"/>
    <property type="match status" value="2"/>
</dbReference>
<dbReference type="SUPFAM" id="SSF63520">
    <property type="entry name" value="PTS-regulatory domain, PRD"/>
    <property type="match status" value="2"/>
</dbReference>
<evidence type="ECO:0000256" key="5">
    <source>
        <dbReference type="ARBA" id="ARBA00023159"/>
    </source>
</evidence>
<dbReference type="Pfam" id="PF05043">
    <property type="entry name" value="Mga"/>
    <property type="match status" value="1"/>
</dbReference>
<accession>A0A521FJF5</accession>
<dbReference type="InterPro" id="IPR018356">
    <property type="entry name" value="Tscrpt_reg_HTH_DeoR_CS"/>
</dbReference>